<dbReference type="EMBL" id="JBHLTP010000002">
    <property type="protein sequence ID" value="MFC0522149.1"/>
    <property type="molecule type" value="Genomic_DNA"/>
</dbReference>
<dbReference type="InterPro" id="IPR051781">
    <property type="entry name" value="Metallo-dep_Hydrolase"/>
</dbReference>
<dbReference type="SUPFAM" id="SSF51338">
    <property type="entry name" value="Composite domain of metallo-dependent hydrolases"/>
    <property type="match status" value="1"/>
</dbReference>
<dbReference type="InterPro" id="IPR032466">
    <property type="entry name" value="Metal_Hydrolase"/>
</dbReference>
<dbReference type="Gene3D" id="3.20.20.140">
    <property type="entry name" value="Metal-dependent hydrolases"/>
    <property type="match status" value="1"/>
</dbReference>
<dbReference type="Proteomes" id="UP001589836">
    <property type="component" value="Unassembled WGS sequence"/>
</dbReference>
<name>A0ABV6LIL6_9BACI</name>
<keyword evidence="3" id="KW-1185">Reference proteome</keyword>
<protein>
    <submittedName>
        <fullName evidence="2">Amidohydrolase</fullName>
    </submittedName>
</protein>
<dbReference type="CDD" id="cd01309">
    <property type="entry name" value="Met_dep_hydrolase_C"/>
    <property type="match status" value="1"/>
</dbReference>
<dbReference type="InterPro" id="IPR006680">
    <property type="entry name" value="Amidohydro-rel"/>
</dbReference>
<dbReference type="Pfam" id="PF01979">
    <property type="entry name" value="Amidohydro_1"/>
    <property type="match status" value="1"/>
</dbReference>
<evidence type="ECO:0000313" key="3">
    <source>
        <dbReference type="Proteomes" id="UP001589836"/>
    </source>
</evidence>
<proteinExistence type="predicted"/>
<evidence type="ECO:0000313" key="2">
    <source>
        <dbReference type="EMBL" id="MFC0522149.1"/>
    </source>
</evidence>
<dbReference type="SUPFAM" id="SSF51556">
    <property type="entry name" value="Metallo-dependent hydrolases"/>
    <property type="match status" value="1"/>
</dbReference>
<dbReference type="PANTHER" id="PTHR43135">
    <property type="entry name" value="ALPHA-D-RIBOSE 1-METHYLPHOSPHONATE 5-TRIPHOSPHATE DIPHOSPHATASE"/>
    <property type="match status" value="1"/>
</dbReference>
<accession>A0ABV6LIL6</accession>
<reference evidence="2 3" key="1">
    <citation type="submission" date="2024-09" db="EMBL/GenBank/DDBJ databases">
        <authorList>
            <person name="Sun Q."/>
            <person name="Mori K."/>
        </authorList>
    </citation>
    <scope>NUCLEOTIDE SEQUENCE [LARGE SCALE GENOMIC DNA]</scope>
    <source>
        <strain evidence="2 3">NCAIM B.02529</strain>
    </source>
</reference>
<evidence type="ECO:0000259" key="1">
    <source>
        <dbReference type="Pfam" id="PF01979"/>
    </source>
</evidence>
<dbReference type="RefSeq" id="WP_377344660.1">
    <property type="nucleotide sequence ID" value="NZ_JBHLTP010000002.1"/>
</dbReference>
<comment type="caution">
    <text evidence="2">The sequence shown here is derived from an EMBL/GenBank/DDBJ whole genome shotgun (WGS) entry which is preliminary data.</text>
</comment>
<dbReference type="PANTHER" id="PTHR43135:SF3">
    <property type="entry name" value="ALPHA-D-RIBOSE 1-METHYLPHOSPHONATE 5-TRIPHOSPHATE DIPHOSPHATASE"/>
    <property type="match status" value="1"/>
</dbReference>
<organism evidence="2 3">
    <name type="scientific">Pontibacillus salicampi</name>
    <dbReference type="NCBI Taxonomy" id="1449801"/>
    <lineage>
        <taxon>Bacteria</taxon>
        <taxon>Bacillati</taxon>
        <taxon>Bacillota</taxon>
        <taxon>Bacilli</taxon>
        <taxon>Bacillales</taxon>
        <taxon>Bacillaceae</taxon>
        <taxon>Pontibacillus</taxon>
    </lineage>
</organism>
<feature type="domain" description="Amidohydrolase-related" evidence="1">
    <location>
        <begin position="50"/>
        <end position="373"/>
    </location>
</feature>
<dbReference type="InterPro" id="IPR011059">
    <property type="entry name" value="Metal-dep_hydrolase_composite"/>
</dbReference>
<gene>
    <name evidence="2" type="ORF">ACFFGV_00910</name>
</gene>
<sequence length="383" mass="41851">MKAFTHASGYDGNGNWFTDKTILFNNGTIEAIQDEKPSAAYEVIDVSGKVITPGLIDVHTHIGVFEQGIGQEGHDFNETSNATTAEIRALDGINPFDKGFEDARAGGITTVQILPGSANVIGGEMVVVKTVGTVVDDMVVRNPSGLKAATGENPKRVHGGKGKLPTTRMGVAALLRKKLIEAQNYLQSLEKEQHDRNLEMEQIAKVLRREIPLRVHAHRAEDIATVIRVKNEFSIDVTIEHGTEGHFIIDLLQQHPQISIAVGPTMTSRSKVELAHRGWHTLTALQEAGIPFTITTDHPVVTIEHLMTSAIMGVKHGLKESIALQSITLFGAKHLGIEHRVGSIEEGKDADMVIWEGDPFDLRNSVEATFINGYMVYSKHDNS</sequence>